<dbReference type="SUPFAM" id="SSF52540">
    <property type="entry name" value="P-loop containing nucleoside triphosphate hydrolases"/>
    <property type="match status" value="1"/>
</dbReference>
<gene>
    <name evidence="1" type="ORF">ACFOX0_13185</name>
</gene>
<keyword evidence="1" id="KW-0808">Transferase</keyword>
<dbReference type="Gene3D" id="3.40.50.300">
    <property type="entry name" value="P-loop containing nucleotide triphosphate hydrolases"/>
    <property type="match status" value="1"/>
</dbReference>
<dbReference type="EMBL" id="JBHSBN010000007">
    <property type="protein sequence ID" value="MFC4106876.1"/>
    <property type="molecule type" value="Genomic_DNA"/>
</dbReference>
<dbReference type="NCBIfam" id="NF006743">
    <property type="entry name" value="PRK09270.1-2"/>
    <property type="match status" value="1"/>
</dbReference>
<dbReference type="GO" id="GO:0016301">
    <property type="term" value="F:kinase activity"/>
    <property type="evidence" value="ECO:0007669"/>
    <property type="project" value="UniProtKB-KW"/>
</dbReference>
<dbReference type="Proteomes" id="UP001595868">
    <property type="component" value="Unassembled WGS sequence"/>
</dbReference>
<dbReference type="PANTHER" id="PTHR10285">
    <property type="entry name" value="URIDINE KINASE"/>
    <property type="match status" value="1"/>
</dbReference>
<comment type="caution">
    <text evidence="1">The sequence shown here is derived from an EMBL/GenBank/DDBJ whole genome shotgun (WGS) entry which is preliminary data.</text>
</comment>
<dbReference type="RefSeq" id="WP_377545458.1">
    <property type="nucleotide sequence ID" value="NZ_JBHSBN010000007.1"/>
</dbReference>
<name>A0ABV8KLI7_9ACTN</name>
<accession>A0ABV8KLI7</accession>
<sequence>MAGSADAAAGGRRSAAGAAGGRRLLGITGAPGAGKSTLAARLVAALGDAAALVPMDGFHLAEAELHRLGRHERKGAVDTFDGDGFVALVHRLRTPGAATVYAPHFRREIEEPVAGAIPVPPSVRLVVAEGNYLLVPDGPWAALRGLLDEVWFLDLDREERLRRLTDRHVRFGRDPGTASTRARVVDEANARLIAATAPRADLVFRLVEDPGSPS</sequence>
<organism evidence="1 2">
    <name type="scientific">Micromonospora zhanjiangensis</name>
    <dbReference type="NCBI Taxonomy" id="1522057"/>
    <lineage>
        <taxon>Bacteria</taxon>
        <taxon>Bacillati</taxon>
        <taxon>Actinomycetota</taxon>
        <taxon>Actinomycetes</taxon>
        <taxon>Micromonosporales</taxon>
        <taxon>Micromonosporaceae</taxon>
        <taxon>Micromonospora</taxon>
    </lineage>
</organism>
<keyword evidence="2" id="KW-1185">Reference proteome</keyword>
<evidence type="ECO:0000313" key="1">
    <source>
        <dbReference type="EMBL" id="MFC4106876.1"/>
    </source>
</evidence>
<reference evidence="2" key="1">
    <citation type="journal article" date="2019" name="Int. J. Syst. Evol. Microbiol.">
        <title>The Global Catalogue of Microorganisms (GCM) 10K type strain sequencing project: providing services to taxonomists for standard genome sequencing and annotation.</title>
        <authorList>
            <consortium name="The Broad Institute Genomics Platform"/>
            <consortium name="The Broad Institute Genome Sequencing Center for Infectious Disease"/>
            <person name="Wu L."/>
            <person name="Ma J."/>
        </authorList>
    </citation>
    <scope>NUCLEOTIDE SEQUENCE [LARGE SCALE GENOMIC DNA]</scope>
    <source>
        <strain evidence="2">2902at01</strain>
    </source>
</reference>
<keyword evidence="1" id="KW-0418">Kinase</keyword>
<evidence type="ECO:0000313" key="2">
    <source>
        <dbReference type="Proteomes" id="UP001595868"/>
    </source>
</evidence>
<dbReference type="InterPro" id="IPR027417">
    <property type="entry name" value="P-loop_NTPase"/>
</dbReference>
<proteinExistence type="predicted"/>
<protein>
    <submittedName>
        <fullName evidence="1">Nucleoside/nucleotide kinase family protein</fullName>
    </submittedName>
</protein>